<comment type="caution">
    <text evidence="2">The sequence shown here is derived from an EMBL/GenBank/DDBJ whole genome shotgun (WGS) entry which is preliminary data.</text>
</comment>
<name>A0ABQ9A1J5_9ROSI</name>
<protein>
    <recommendedName>
        <fullName evidence="4">Vacuole membrane protein KMS1</fullName>
    </recommendedName>
</protein>
<reference evidence="2" key="2">
    <citation type="journal article" date="2023" name="Int. J. Mol. Sci.">
        <title>De Novo Assembly and Annotation of 11 Diverse Shrub Willow (Salix) Genomes Reveals Novel Gene Organization in Sex-Linked Regions.</title>
        <authorList>
            <person name="Hyden B."/>
            <person name="Feng K."/>
            <person name="Yates T.B."/>
            <person name="Jawdy S."/>
            <person name="Cereghino C."/>
            <person name="Smart L.B."/>
            <person name="Muchero W."/>
        </authorList>
    </citation>
    <scope>NUCLEOTIDE SEQUENCE</scope>
    <source>
        <tissue evidence="2">Shoot tip</tissue>
    </source>
</reference>
<organism evidence="2 3">
    <name type="scientific">Salix suchowensis</name>
    <dbReference type="NCBI Taxonomy" id="1278906"/>
    <lineage>
        <taxon>Eukaryota</taxon>
        <taxon>Viridiplantae</taxon>
        <taxon>Streptophyta</taxon>
        <taxon>Embryophyta</taxon>
        <taxon>Tracheophyta</taxon>
        <taxon>Spermatophyta</taxon>
        <taxon>Magnoliopsida</taxon>
        <taxon>eudicotyledons</taxon>
        <taxon>Gunneridae</taxon>
        <taxon>Pentapetalae</taxon>
        <taxon>rosids</taxon>
        <taxon>fabids</taxon>
        <taxon>Malpighiales</taxon>
        <taxon>Salicaceae</taxon>
        <taxon>Saliceae</taxon>
        <taxon>Salix</taxon>
    </lineage>
</organism>
<feature type="transmembrane region" description="Helical" evidence="1">
    <location>
        <begin position="41"/>
        <end position="69"/>
    </location>
</feature>
<gene>
    <name evidence="2" type="ORF">OIU77_011771</name>
</gene>
<evidence type="ECO:0000313" key="3">
    <source>
        <dbReference type="Proteomes" id="UP001141253"/>
    </source>
</evidence>
<dbReference type="EMBL" id="JAPFFI010000023">
    <property type="protein sequence ID" value="KAJ6321757.1"/>
    <property type="molecule type" value="Genomic_DNA"/>
</dbReference>
<keyword evidence="1" id="KW-0472">Membrane</keyword>
<proteinExistence type="predicted"/>
<accession>A0ABQ9A1J5</accession>
<keyword evidence="3" id="KW-1185">Reference proteome</keyword>
<keyword evidence="1" id="KW-1133">Transmembrane helix</keyword>
<evidence type="ECO:0008006" key="4">
    <source>
        <dbReference type="Google" id="ProtNLM"/>
    </source>
</evidence>
<sequence>MSGSKLDAMEELDASSDGDSGIVATHLKAIKKWLLNHSQHLNFFTILVLASVPNPLFDLAGIMCGQFGVPFWKFFLATLIGKAIVKTHIQTVFIISVCNNQLLNWIENELIWVLSLVPGLDSTLPGLTAKLHAMKEKYMAPAPPASPDMKVKKWDFSFTGIWNAAVWLMLVNFFFKIVNATAQMYLKKEQEKGASCIEKFHIDFDAFRLGA</sequence>
<evidence type="ECO:0000313" key="2">
    <source>
        <dbReference type="EMBL" id="KAJ6321757.1"/>
    </source>
</evidence>
<evidence type="ECO:0000256" key="1">
    <source>
        <dbReference type="SAM" id="Phobius"/>
    </source>
</evidence>
<dbReference type="Proteomes" id="UP001141253">
    <property type="component" value="Chromosome 8"/>
</dbReference>
<keyword evidence="1" id="KW-0812">Transmembrane</keyword>
<reference evidence="2" key="1">
    <citation type="submission" date="2022-10" db="EMBL/GenBank/DDBJ databases">
        <authorList>
            <person name="Hyden B.L."/>
            <person name="Feng K."/>
            <person name="Yates T."/>
            <person name="Jawdy S."/>
            <person name="Smart L.B."/>
            <person name="Muchero W."/>
        </authorList>
    </citation>
    <scope>NUCLEOTIDE SEQUENCE</scope>
    <source>
        <tissue evidence="2">Shoot tip</tissue>
    </source>
</reference>
<feature type="transmembrane region" description="Helical" evidence="1">
    <location>
        <begin position="156"/>
        <end position="178"/>
    </location>
</feature>